<accession>A0A811QH76</accession>
<dbReference type="InterPro" id="IPR050481">
    <property type="entry name" value="UDP-glycosyltransf_plant"/>
</dbReference>
<dbReference type="AlphaFoldDB" id="A0A811QH76"/>
<dbReference type="PANTHER" id="PTHR48049:SF158">
    <property type="entry name" value="OS06G0216100 PROTEIN"/>
    <property type="match status" value="1"/>
</dbReference>
<dbReference type="PANTHER" id="PTHR48049">
    <property type="entry name" value="GLYCOSYLTRANSFERASE"/>
    <property type="match status" value="1"/>
</dbReference>
<dbReference type="GO" id="GO:0035251">
    <property type="term" value="F:UDP-glucosyltransferase activity"/>
    <property type="evidence" value="ECO:0007669"/>
    <property type="project" value="InterPro"/>
</dbReference>
<name>A0A811QH76_9POAL</name>
<dbReference type="EMBL" id="CAJGYO010000010">
    <property type="protein sequence ID" value="CAD6256137.1"/>
    <property type="molecule type" value="Genomic_DNA"/>
</dbReference>
<evidence type="ECO:0000313" key="1">
    <source>
        <dbReference type="EMBL" id="CAD6256137.1"/>
    </source>
</evidence>
<organism evidence="1 2">
    <name type="scientific">Miscanthus lutarioriparius</name>
    <dbReference type="NCBI Taxonomy" id="422564"/>
    <lineage>
        <taxon>Eukaryota</taxon>
        <taxon>Viridiplantae</taxon>
        <taxon>Streptophyta</taxon>
        <taxon>Embryophyta</taxon>
        <taxon>Tracheophyta</taxon>
        <taxon>Spermatophyta</taxon>
        <taxon>Magnoliopsida</taxon>
        <taxon>Liliopsida</taxon>
        <taxon>Poales</taxon>
        <taxon>Poaceae</taxon>
        <taxon>PACMAD clade</taxon>
        <taxon>Panicoideae</taxon>
        <taxon>Andropogonodae</taxon>
        <taxon>Andropogoneae</taxon>
        <taxon>Saccharinae</taxon>
        <taxon>Miscanthus</taxon>
    </lineage>
</organism>
<comment type="caution">
    <text evidence="1">The sequence shown here is derived from an EMBL/GenBank/DDBJ whole genome shotgun (WGS) entry which is preliminary data.</text>
</comment>
<dbReference type="Gene3D" id="3.40.50.2000">
    <property type="entry name" value="Glycogen Phosphorylase B"/>
    <property type="match status" value="1"/>
</dbReference>
<gene>
    <name evidence="1" type="ORF">NCGR_LOCUS39654</name>
</gene>
<sequence>MRSCPEWELHAFSHAAALLGKTLVPLGLLPPSPDGGRGAGMNRDDATVRWLDAQPPKSVVYVALGSEVPLRVELVHDRAGSWARARRDTIPLGAEEA</sequence>
<evidence type="ECO:0000313" key="2">
    <source>
        <dbReference type="Proteomes" id="UP000604825"/>
    </source>
</evidence>
<reference evidence="1" key="1">
    <citation type="submission" date="2020-10" db="EMBL/GenBank/DDBJ databases">
        <authorList>
            <person name="Han B."/>
            <person name="Lu T."/>
            <person name="Zhao Q."/>
            <person name="Huang X."/>
            <person name="Zhao Y."/>
        </authorList>
    </citation>
    <scope>NUCLEOTIDE SEQUENCE</scope>
</reference>
<dbReference type="Proteomes" id="UP000604825">
    <property type="component" value="Unassembled WGS sequence"/>
</dbReference>
<keyword evidence="2" id="KW-1185">Reference proteome</keyword>
<dbReference type="SUPFAM" id="SSF53756">
    <property type="entry name" value="UDP-Glycosyltransferase/glycogen phosphorylase"/>
    <property type="match status" value="1"/>
</dbReference>
<proteinExistence type="predicted"/>
<protein>
    <submittedName>
        <fullName evidence="1">Uncharacterized protein</fullName>
    </submittedName>
</protein>
<dbReference type="OrthoDB" id="598955at2759"/>